<comment type="caution">
    <text evidence="8">The sequence shown here is derived from an EMBL/GenBank/DDBJ whole genome shotgun (WGS) entry which is preliminary data.</text>
</comment>
<keyword evidence="5" id="KW-0539">Nucleus</keyword>
<sequence length="244" mass="26485">MGSYRIEVSANNRAGCNAPACKKTKVKILKGELRLGSWVETEKFQSWSWRHWGCVTTKVISNIVSSLGDGDEPDFDLLDGLDELPEEEQDKVKQALKDGDIDESDRTVREDEAGDEAAEKPAEEEKPATKSKKRARAGAEAAEEVVPKKTKKTAGKAAVKDEAADEKPAKRGRAGKAAEEPAAAVEDAPKKARGRKKKTAAAEEESVDDAEPEPAPPAKKARKEATNGEKAKRGRRPKRAAKDE</sequence>
<reference evidence="8" key="1">
    <citation type="submission" date="2021-12" db="EMBL/GenBank/DDBJ databases">
        <title>Convergent genome expansion in fungi linked to evolution of root-endophyte symbiosis.</title>
        <authorList>
            <consortium name="DOE Joint Genome Institute"/>
            <person name="Ke Y.-H."/>
            <person name="Bonito G."/>
            <person name="Liao H.-L."/>
            <person name="Looney B."/>
            <person name="Rojas-Flechas A."/>
            <person name="Nash J."/>
            <person name="Hameed K."/>
            <person name="Schadt C."/>
            <person name="Martin F."/>
            <person name="Crous P.W."/>
            <person name="Miettinen O."/>
            <person name="Magnuson J.K."/>
            <person name="Labbe J."/>
            <person name="Jacobson D."/>
            <person name="Doktycz M.J."/>
            <person name="Veneault-Fourrey C."/>
            <person name="Kuo A."/>
            <person name="Mondo S."/>
            <person name="Calhoun S."/>
            <person name="Riley R."/>
            <person name="Ohm R."/>
            <person name="LaButti K."/>
            <person name="Andreopoulos B."/>
            <person name="Pangilinan J."/>
            <person name="Nolan M."/>
            <person name="Tritt A."/>
            <person name="Clum A."/>
            <person name="Lipzen A."/>
            <person name="Daum C."/>
            <person name="Barry K."/>
            <person name="Grigoriev I.V."/>
            <person name="Vilgalys R."/>
        </authorList>
    </citation>
    <scope>NUCLEOTIDE SEQUENCE</scope>
    <source>
        <strain evidence="8">PMI_201</strain>
    </source>
</reference>
<dbReference type="InterPro" id="IPR001510">
    <property type="entry name" value="Znf_PARP"/>
</dbReference>
<feature type="compositionally biased region" description="Basic and acidic residues" evidence="6">
    <location>
        <begin position="158"/>
        <end position="169"/>
    </location>
</feature>
<dbReference type="Pfam" id="PF00645">
    <property type="entry name" value="zf-PARP"/>
    <property type="match status" value="1"/>
</dbReference>
<feature type="region of interest" description="Disordered" evidence="6">
    <location>
        <begin position="85"/>
        <end position="244"/>
    </location>
</feature>
<dbReference type="GeneID" id="70246876"/>
<dbReference type="SMART" id="SM01336">
    <property type="entry name" value="zf-PARP"/>
    <property type="match status" value="1"/>
</dbReference>
<evidence type="ECO:0000256" key="1">
    <source>
        <dbReference type="ARBA" id="ARBA00004123"/>
    </source>
</evidence>
<organism evidence="8 9">
    <name type="scientific">Talaromyces proteolyticus</name>
    <dbReference type="NCBI Taxonomy" id="1131652"/>
    <lineage>
        <taxon>Eukaryota</taxon>
        <taxon>Fungi</taxon>
        <taxon>Dikarya</taxon>
        <taxon>Ascomycota</taxon>
        <taxon>Pezizomycotina</taxon>
        <taxon>Eurotiomycetes</taxon>
        <taxon>Eurotiomycetidae</taxon>
        <taxon>Eurotiales</taxon>
        <taxon>Trichocomaceae</taxon>
        <taxon>Talaromyces</taxon>
        <taxon>Talaromyces sect. Bacilispori</taxon>
    </lineage>
</organism>
<dbReference type="InterPro" id="IPR036957">
    <property type="entry name" value="Znf_PARP_sf"/>
</dbReference>
<name>A0AAD4KNB0_9EURO</name>
<feature type="compositionally biased region" description="Basic and acidic residues" evidence="6">
    <location>
        <begin position="90"/>
        <end position="128"/>
    </location>
</feature>
<dbReference type="GO" id="GO:0008270">
    <property type="term" value="F:zinc ion binding"/>
    <property type="evidence" value="ECO:0007669"/>
    <property type="project" value="UniProtKB-KW"/>
</dbReference>
<dbReference type="Gene3D" id="3.30.1740.10">
    <property type="entry name" value="Zinc finger, PARP-type"/>
    <property type="match status" value="1"/>
</dbReference>
<feature type="compositionally biased region" description="Acidic residues" evidence="6">
    <location>
        <begin position="202"/>
        <end position="212"/>
    </location>
</feature>
<dbReference type="AlphaFoldDB" id="A0AAD4KNB0"/>
<protein>
    <submittedName>
        <fullName evidence="8">Poly polymerase and DNA-ligase Zn-finger region-domain-containing protein</fullName>
    </submittedName>
</protein>
<evidence type="ECO:0000256" key="4">
    <source>
        <dbReference type="ARBA" id="ARBA00022833"/>
    </source>
</evidence>
<evidence type="ECO:0000256" key="3">
    <source>
        <dbReference type="ARBA" id="ARBA00022771"/>
    </source>
</evidence>
<dbReference type="SUPFAM" id="SSF57716">
    <property type="entry name" value="Glucocorticoid receptor-like (DNA-binding domain)"/>
    <property type="match status" value="1"/>
</dbReference>
<evidence type="ECO:0000256" key="5">
    <source>
        <dbReference type="ARBA" id="ARBA00023242"/>
    </source>
</evidence>
<dbReference type="GO" id="GO:0005634">
    <property type="term" value="C:nucleus"/>
    <property type="evidence" value="ECO:0007669"/>
    <property type="project" value="UniProtKB-SubCell"/>
</dbReference>
<keyword evidence="9" id="KW-1185">Reference proteome</keyword>
<keyword evidence="4" id="KW-0862">Zinc</keyword>
<gene>
    <name evidence="8" type="ORF">BGW36DRAFT_382776</name>
</gene>
<comment type="subcellular location">
    <subcellularLocation>
        <location evidence="1">Nucleus</location>
    </subcellularLocation>
</comment>
<feature type="compositionally biased region" description="Basic residues" evidence="6">
    <location>
        <begin position="232"/>
        <end position="244"/>
    </location>
</feature>
<evidence type="ECO:0000313" key="9">
    <source>
        <dbReference type="Proteomes" id="UP001201262"/>
    </source>
</evidence>
<dbReference type="PROSITE" id="PS50064">
    <property type="entry name" value="ZF_PARP_2"/>
    <property type="match status" value="1"/>
</dbReference>
<proteinExistence type="predicted"/>
<dbReference type="RefSeq" id="XP_046070633.1">
    <property type="nucleotide sequence ID" value="XM_046216589.1"/>
</dbReference>
<accession>A0AAD4KNB0</accession>
<dbReference type="EMBL" id="JAJTJA010000008">
    <property type="protein sequence ID" value="KAH8695491.1"/>
    <property type="molecule type" value="Genomic_DNA"/>
</dbReference>
<dbReference type="Proteomes" id="UP001201262">
    <property type="component" value="Unassembled WGS sequence"/>
</dbReference>
<evidence type="ECO:0000256" key="2">
    <source>
        <dbReference type="ARBA" id="ARBA00022723"/>
    </source>
</evidence>
<dbReference type="GO" id="GO:0003677">
    <property type="term" value="F:DNA binding"/>
    <property type="evidence" value="ECO:0007669"/>
    <property type="project" value="InterPro"/>
</dbReference>
<feature type="domain" description="PARP-type" evidence="7">
    <location>
        <begin position="14"/>
        <end position="100"/>
    </location>
</feature>
<keyword evidence="2" id="KW-0479">Metal-binding</keyword>
<evidence type="ECO:0000256" key="6">
    <source>
        <dbReference type="SAM" id="MobiDB-lite"/>
    </source>
</evidence>
<evidence type="ECO:0000313" key="8">
    <source>
        <dbReference type="EMBL" id="KAH8695491.1"/>
    </source>
</evidence>
<evidence type="ECO:0000259" key="7">
    <source>
        <dbReference type="PROSITE" id="PS50064"/>
    </source>
</evidence>
<keyword evidence="3" id="KW-0863">Zinc-finger</keyword>